<keyword evidence="2" id="KW-1185">Reference proteome</keyword>
<sequence>MEKPSLSGVNPVQAAKELSRVVETVTCIECCKIYILPETAVCGHTLCHGCWIGRPTCPVCASSITRRSLKSNAVVKKYSECTEALVASFEKVFNIKLEEYTQDLPAKAPMAHKDPNLNVKAWLADSQNQFSAPISSQLSTQPSITTVEVKTCDIQIHTNSKKPGSPHKKILAPPLPQDDWDKIETVTDTEDITKNKENVGPIENELFSFEDEEYTTDHPRRSSRKRELKNESKPSENSIDKHTSGNISIDTDKLSKVKQNWSSVKRMRKEFSKLHKKNKNKLNVSIEMCKKTQSAISKATTANVDDAMSQPLTSVTIDDCTPAVNQNEDKKESAPTSELMAIDNLSENDNVNDNQPVNITQNKIEKSHVTNKRKSLVQCDLKDVTNENISKPIDSNKELGHQVSIPFLKKGALRAQNTAEVIKDNTVKTVNHVVNNNLQTPDSDDIQITIKIGNTLTNIFIKKKNNDVKVNLSSDQEVQTVQNIDKSVSSYISTSAPKDCNVQNIEINIGSEALVSAITQPTNCDESSPQNKDNLDKTVSINKNTASAETVTLEPALNKTNNLNKSLSTKKNTESAHATSSGPSTIKLDLDKTVSTKKHTASADTVPFEITDSVEKELSKIMECDDEKNNEEQNKSVKKSQLIPNDVNILPATTASAKQADEEIMGLDDVDIFASGSIKCGKVKMLKENHAPSEILMPSLKPSKKLTQTLRQADKRDRETNDDEIPCNKKLKVTAEVEDKFAEEVPSKHTGVENQSCSMNYDLVMGEVFASIDADIGNVDKSQSIIKNQSISKPDVKKDVGDLTQHSQNLKTQKTQKKILGQSKLANVTQNRLNNLHQKDSENLFTLSNKESQVYLQQKHGPETQAHIENILTPGMCRDLAASGQEQDDAIQATPCQEDDSDMSIYEDTPHKSLPTKSSNEPASASHSSQRHEKTVTNAPKQTQPNSQAARSIIDISDTDNSKTERDVTIVEKPKQTLGMETPSTMNKFCDQVKHNSTPVARKSLNFNQDKQNISTSILSLAKNTQEQEILAKAFESSQKFVKPLPQIRYCIAASCLTSAEVKVVETLCGKKGWLFVREYTNDLTHLVVGVDKDGRSQRTVKFMCAVAAGKWIVRYDWAELCAARGHRAPPEEGPFEALDWTGDPGPRRARLATKKLFEGITFFCKPPFTVLSENVLKTMLEAAGGVVVSEARQVRVVDDAVRLLLAEPEHTQENQYTYLALELSIVPVNYEWALNCLGSYTLSSVADLLLCPHSLLPAAALRWPHYMIAQDAEDDDDDS</sequence>
<dbReference type="Proteomes" id="UP001064048">
    <property type="component" value="Chromosome 10"/>
</dbReference>
<organism evidence="1 2">
    <name type="scientific">Choristoneura fumiferana</name>
    <name type="common">Spruce budworm moth</name>
    <name type="synonym">Archips fumiferana</name>
    <dbReference type="NCBI Taxonomy" id="7141"/>
    <lineage>
        <taxon>Eukaryota</taxon>
        <taxon>Metazoa</taxon>
        <taxon>Ecdysozoa</taxon>
        <taxon>Arthropoda</taxon>
        <taxon>Hexapoda</taxon>
        <taxon>Insecta</taxon>
        <taxon>Pterygota</taxon>
        <taxon>Neoptera</taxon>
        <taxon>Endopterygota</taxon>
        <taxon>Lepidoptera</taxon>
        <taxon>Glossata</taxon>
        <taxon>Ditrysia</taxon>
        <taxon>Tortricoidea</taxon>
        <taxon>Tortricidae</taxon>
        <taxon>Tortricinae</taxon>
        <taxon>Choristoneura</taxon>
    </lineage>
</organism>
<name>A0ACC0JDN0_CHOFU</name>
<gene>
    <name evidence="1" type="ORF">MSG28_006115</name>
</gene>
<evidence type="ECO:0000313" key="1">
    <source>
        <dbReference type="EMBL" id="KAI8422216.1"/>
    </source>
</evidence>
<protein>
    <submittedName>
        <fullName evidence="1">Uncharacterized protein</fullName>
    </submittedName>
</protein>
<evidence type="ECO:0000313" key="2">
    <source>
        <dbReference type="Proteomes" id="UP001064048"/>
    </source>
</evidence>
<reference evidence="1 2" key="1">
    <citation type="journal article" date="2022" name="Genome Biol. Evol.">
        <title>The Spruce Budworm Genome: Reconstructing the Evolutionary History of Antifreeze Proteins.</title>
        <authorList>
            <person name="Beliveau C."/>
            <person name="Gagne P."/>
            <person name="Picq S."/>
            <person name="Vernygora O."/>
            <person name="Keeling C.I."/>
            <person name="Pinkney K."/>
            <person name="Doucet D."/>
            <person name="Wen F."/>
            <person name="Johnston J.S."/>
            <person name="Maaroufi H."/>
            <person name="Boyle B."/>
            <person name="Laroche J."/>
            <person name="Dewar K."/>
            <person name="Juretic N."/>
            <person name="Blackburn G."/>
            <person name="Nisole A."/>
            <person name="Brunet B."/>
            <person name="Brandao M."/>
            <person name="Lumley L."/>
            <person name="Duan J."/>
            <person name="Quan G."/>
            <person name="Lucarotti C.J."/>
            <person name="Roe A.D."/>
            <person name="Sperling F.A.H."/>
            <person name="Levesque R.C."/>
            <person name="Cusson M."/>
        </authorList>
    </citation>
    <scope>NUCLEOTIDE SEQUENCE [LARGE SCALE GENOMIC DNA]</scope>
    <source>
        <strain evidence="1">Glfc:IPQL:Cfum</strain>
    </source>
</reference>
<accession>A0ACC0JDN0</accession>
<comment type="caution">
    <text evidence="1">The sequence shown here is derived from an EMBL/GenBank/DDBJ whole genome shotgun (WGS) entry which is preliminary data.</text>
</comment>
<dbReference type="EMBL" id="CM046110">
    <property type="protein sequence ID" value="KAI8422216.1"/>
    <property type="molecule type" value="Genomic_DNA"/>
</dbReference>
<proteinExistence type="predicted"/>